<evidence type="ECO:0000313" key="1">
    <source>
        <dbReference type="EMBL" id="PTQ97927.1"/>
    </source>
</evidence>
<name>A0A2T5JAN3_9SPHI</name>
<dbReference type="InterPro" id="IPR024213">
    <property type="entry name" value="DUF3822"/>
</dbReference>
<comment type="caution">
    <text evidence="1">The sequence shown here is derived from an EMBL/GenBank/DDBJ whole genome shotgun (WGS) entry which is preliminary data.</text>
</comment>
<dbReference type="Gene3D" id="3.30.420.250">
    <property type="match status" value="1"/>
</dbReference>
<dbReference type="Pfam" id="PF12864">
    <property type="entry name" value="DUF3822"/>
    <property type="match status" value="1"/>
</dbReference>
<dbReference type="Gene3D" id="3.30.420.260">
    <property type="match status" value="1"/>
</dbReference>
<evidence type="ECO:0000313" key="2">
    <source>
        <dbReference type="Proteomes" id="UP000244168"/>
    </source>
</evidence>
<dbReference type="EMBL" id="QAOQ01000003">
    <property type="protein sequence ID" value="PTQ97927.1"/>
    <property type="molecule type" value="Genomic_DNA"/>
</dbReference>
<reference evidence="1 2" key="1">
    <citation type="submission" date="2018-04" db="EMBL/GenBank/DDBJ databases">
        <title>Genomic Encyclopedia of Archaeal and Bacterial Type Strains, Phase II (KMG-II): from individual species to whole genera.</title>
        <authorList>
            <person name="Goeker M."/>
        </authorList>
    </citation>
    <scope>NUCLEOTIDE SEQUENCE [LARGE SCALE GENOMIC DNA]</scope>
    <source>
        <strain evidence="1 2">DSM 26809</strain>
    </source>
</reference>
<proteinExistence type="predicted"/>
<dbReference type="Proteomes" id="UP000244168">
    <property type="component" value="Unassembled WGS sequence"/>
</dbReference>
<dbReference type="AlphaFoldDB" id="A0A2T5JAN3"/>
<dbReference type="OrthoDB" id="713305at2"/>
<keyword evidence="2" id="KW-1185">Reference proteome</keyword>
<organism evidence="1 2">
    <name type="scientific">Mucilaginibacter yixingensis</name>
    <dbReference type="NCBI Taxonomy" id="1295612"/>
    <lineage>
        <taxon>Bacteria</taxon>
        <taxon>Pseudomonadati</taxon>
        <taxon>Bacteroidota</taxon>
        <taxon>Sphingobacteriia</taxon>
        <taxon>Sphingobacteriales</taxon>
        <taxon>Sphingobacteriaceae</taxon>
        <taxon>Mucilaginibacter</taxon>
    </lineage>
</organism>
<dbReference type="CDD" id="cd24013">
    <property type="entry name" value="ASKHA_ATPase_BT3980-like"/>
    <property type="match status" value="1"/>
</dbReference>
<gene>
    <name evidence="1" type="ORF">C8P68_10386</name>
</gene>
<dbReference type="RefSeq" id="WP_107828125.1">
    <property type="nucleotide sequence ID" value="NZ_CP160205.1"/>
</dbReference>
<protein>
    <submittedName>
        <fullName evidence="1">Uncharacterized protein DUF3822</fullName>
    </submittedName>
</protein>
<accession>A0A2T5JAN3</accession>
<sequence>MSDYSFTYQQHNFSPEQAANATLYIRAGKSGISYLIAADNQVQAWKDYCSWADVASGNVRQLLSLPYQQVVAGLLPDALTLLPEALCSSEDVPVYARYLDVKGDDKVFITSFIEDNRLLYKVNAEVIKAIGDLFEVQTAVPADRGWVTAVANRYPSSDYLYINIAGSQLSVLSFKDQKLQLYNSFEVSNIDDILYYTLFVADQLQMRHADTSLVVAGDMVEGGGDYQKLSGFFKQVQMSDLRVLQLPYDLPGHLVLALTALS</sequence>